<feature type="region of interest" description="Disordered" evidence="3">
    <location>
        <begin position="474"/>
        <end position="544"/>
    </location>
</feature>
<feature type="compositionally biased region" description="Low complexity" evidence="3">
    <location>
        <begin position="127"/>
        <end position="138"/>
    </location>
</feature>
<dbReference type="InterPro" id="IPR012677">
    <property type="entry name" value="Nucleotide-bd_a/b_plait_sf"/>
</dbReference>
<dbReference type="PANTHER" id="PTHR48027">
    <property type="entry name" value="HETEROGENEOUS NUCLEAR RIBONUCLEOPROTEIN 87F-RELATED"/>
    <property type="match status" value="1"/>
</dbReference>
<dbReference type="Proteomes" id="UP000019335">
    <property type="component" value="Chromosome 2"/>
</dbReference>
<feature type="region of interest" description="Disordered" evidence="3">
    <location>
        <begin position="321"/>
        <end position="391"/>
    </location>
</feature>
<dbReference type="Gene3D" id="3.30.70.330">
    <property type="match status" value="2"/>
</dbReference>
<evidence type="ECO:0000313" key="5">
    <source>
        <dbReference type="EMBL" id="EWM29919.1"/>
    </source>
</evidence>
<feature type="compositionally biased region" description="Polar residues" evidence="3">
    <location>
        <begin position="98"/>
        <end position="125"/>
    </location>
</feature>
<dbReference type="OrthoDB" id="1875751at2759"/>
<dbReference type="AlphaFoldDB" id="W7UAE7"/>
<feature type="region of interest" description="Disordered" evidence="3">
    <location>
        <begin position="52"/>
        <end position="85"/>
    </location>
</feature>
<evidence type="ECO:0000313" key="6">
    <source>
        <dbReference type="Proteomes" id="UP000019335"/>
    </source>
</evidence>
<dbReference type="InterPro" id="IPR035979">
    <property type="entry name" value="RBD_domain_sf"/>
</dbReference>
<dbReference type="SUPFAM" id="SSF54928">
    <property type="entry name" value="RNA-binding domain, RBD"/>
    <property type="match status" value="2"/>
</dbReference>
<feature type="compositionally biased region" description="Polar residues" evidence="3">
    <location>
        <begin position="173"/>
        <end position="182"/>
    </location>
</feature>
<dbReference type="InterPro" id="IPR052462">
    <property type="entry name" value="SLIRP/GR-RBP-like"/>
</dbReference>
<dbReference type="EMBL" id="AZIL01000114">
    <property type="protein sequence ID" value="EWM29919.1"/>
    <property type="molecule type" value="Genomic_DNA"/>
</dbReference>
<proteinExistence type="predicted"/>
<feature type="compositionally biased region" description="Low complexity" evidence="3">
    <location>
        <begin position="531"/>
        <end position="541"/>
    </location>
</feature>
<sequence>MSDHDMFAPMGYQSASAAATIAAYTFNKQHEEHQQQNQMQYGGITHVVGNSQATAGPASFGGVSKSTAGKPTMSHLESLSDQHRHEQYQNLQSLLTTRSSGSAQRAGNLSSSTQCNNQGQGTLMTASPHHLPLHLPSSAGQQHSGAMHSQEYSSLSSGPPPFPPFHPLSTSSDGYQHNQAGASANALPVPPSVTPKQRQYYLKRALESFTKEHLTTLLCDIANNMGGSVFEEAYERACLDLANRKVFVRGIAWGTTSDSLGEALSVFGTIQEAAVICDRVTGKSKGYAFVTFDHGESAFRLLELPYISIDGRNVQCFLASQRGSGSGASGDTHGPQTSHGHPTPFGGKDAGPHHNYHNPQPPSRYTPPYRPQYTAPPPQPTPQPRQYPAPSTAVTSYHVNMHHSAGPPTSVPSFAPGAMHVGVGAGGPDMARPHFHKADSVESLKDEKIVGGSSDNVGQGEAKPVGVRENPAITPTESRRRSFPGPELTQIQGGRHGVIGIPPGREGLAEVGDARGNASASTSPPGPGEFSSTSSNSNTSSKHARQVVVRGLGMDSNQELLARLFLGEGELEDVLFLGNPTTHAPMGAALITFWEARSAALALLTPFRSLPCGRVCEVMSVPPPPSVSSVSSSSSTVGEENDVKNHECFLSQSAQQAQATQEQEGNVYNVGESGLPQMKEGGKWHQ</sequence>
<dbReference type="InterPro" id="IPR000504">
    <property type="entry name" value="RRM_dom"/>
</dbReference>
<evidence type="ECO:0000259" key="4">
    <source>
        <dbReference type="PROSITE" id="PS50102"/>
    </source>
</evidence>
<evidence type="ECO:0000256" key="2">
    <source>
        <dbReference type="PROSITE-ProRule" id="PRU00176"/>
    </source>
</evidence>
<accession>W7UAE7</accession>
<organism evidence="5 6">
    <name type="scientific">Nannochloropsis gaditana</name>
    <dbReference type="NCBI Taxonomy" id="72520"/>
    <lineage>
        <taxon>Eukaryota</taxon>
        <taxon>Sar</taxon>
        <taxon>Stramenopiles</taxon>
        <taxon>Ochrophyta</taxon>
        <taxon>Eustigmatophyceae</taxon>
        <taxon>Eustigmatales</taxon>
        <taxon>Monodopsidaceae</taxon>
        <taxon>Nannochloropsis</taxon>
    </lineage>
</organism>
<gene>
    <name evidence="5" type="ORF">Naga_100035g12</name>
</gene>
<feature type="compositionally biased region" description="Low complexity" evidence="3">
    <location>
        <begin position="653"/>
        <end position="664"/>
    </location>
</feature>
<evidence type="ECO:0000256" key="3">
    <source>
        <dbReference type="SAM" id="MobiDB-lite"/>
    </source>
</evidence>
<reference evidence="5 6" key="1">
    <citation type="journal article" date="2014" name="Mol. Plant">
        <title>Chromosome Scale Genome Assembly and Transcriptome Profiling of Nannochloropsis gaditana in Nitrogen Depletion.</title>
        <authorList>
            <person name="Corteggiani Carpinelli E."/>
            <person name="Telatin A."/>
            <person name="Vitulo N."/>
            <person name="Forcato C."/>
            <person name="D'Angelo M."/>
            <person name="Schiavon R."/>
            <person name="Vezzi A."/>
            <person name="Giacometti G.M."/>
            <person name="Morosinotto T."/>
            <person name="Valle G."/>
        </authorList>
    </citation>
    <scope>NUCLEOTIDE SEQUENCE [LARGE SCALE GENOMIC DNA]</scope>
    <source>
        <strain evidence="5 6">B-31</strain>
    </source>
</reference>
<keyword evidence="6" id="KW-1185">Reference proteome</keyword>
<comment type="caution">
    <text evidence="5">The sequence shown here is derived from an EMBL/GenBank/DDBJ whole genome shotgun (WGS) entry which is preliminary data.</text>
</comment>
<feature type="domain" description="RRM" evidence="4">
    <location>
        <begin position="244"/>
        <end position="321"/>
    </location>
</feature>
<dbReference type="PROSITE" id="PS50102">
    <property type="entry name" value="RRM"/>
    <property type="match status" value="1"/>
</dbReference>
<feature type="compositionally biased region" description="Polar residues" evidence="3">
    <location>
        <begin position="64"/>
        <end position="77"/>
    </location>
</feature>
<protein>
    <submittedName>
        <fullName evidence="5">Polyadenylate-binding cytoplasmic and nuclear-like protein</fullName>
    </submittedName>
</protein>
<dbReference type="GO" id="GO:0003723">
    <property type="term" value="F:RNA binding"/>
    <property type="evidence" value="ECO:0007669"/>
    <property type="project" value="UniProtKB-UniRule"/>
</dbReference>
<feature type="region of interest" description="Disordered" evidence="3">
    <location>
        <begin position="450"/>
        <end position="469"/>
    </location>
</feature>
<evidence type="ECO:0000256" key="1">
    <source>
        <dbReference type="ARBA" id="ARBA00022884"/>
    </source>
</evidence>
<dbReference type="SMART" id="SM00360">
    <property type="entry name" value="RRM"/>
    <property type="match status" value="2"/>
</dbReference>
<keyword evidence="1 2" id="KW-0694">RNA-binding</keyword>
<feature type="compositionally biased region" description="Pro residues" evidence="3">
    <location>
        <begin position="359"/>
        <end position="387"/>
    </location>
</feature>
<feature type="region of interest" description="Disordered" evidence="3">
    <location>
        <begin position="653"/>
        <end position="686"/>
    </location>
</feature>
<feature type="region of interest" description="Disordered" evidence="3">
    <location>
        <begin position="98"/>
        <end position="190"/>
    </location>
</feature>
<dbReference type="Pfam" id="PF00076">
    <property type="entry name" value="RRM_1"/>
    <property type="match status" value="1"/>
</dbReference>
<name>W7UAE7_9STRA</name>